<name>A4G654_HERAR</name>
<dbReference type="PIRSF" id="PIRSF024492">
    <property type="entry name" value="UCP024492"/>
    <property type="match status" value="1"/>
</dbReference>
<evidence type="ECO:0000313" key="1">
    <source>
        <dbReference type="EMBL" id="CAL61991.1"/>
    </source>
</evidence>
<dbReference type="Pfam" id="PF04343">
    <property type="entry name" value="DUF488"/>
    <property type="match status" value="1"/>
</dbReference>
<dbReference type="HOGENOM" id="CLU_077467_0_1_4"/>
<sequence>MSADEMNRDPAPIKPLICTIGHSNRSLEAFLALLQSNQIVHVLDVRTVPRSRHNPQFNRDVLPEALEEVGIAYTHLPGLGGLRHARPDSPNTGWRNLSFRGYADYMQSAEFADGVDWIVELARTERCVLMCAEAVPWRCHRSMIGDALLVRGVRVEDIIGPKERRPHVLTAFAHVEEMQITYPPIDAKELPINPEGVES</sequence>
<gene>
    <name evidence="1" type="ordered locus">HEAR1836</name>
</gene>
<dbReference type="InterPro" id="IPR007438">
    <property type="entry name" value="DUF488"/>
</dbReference>
<dbReference type="PANTHER" id="PTHR39337">
    <property type="entry name" value="BLR5642 PROTEIN"/>
    <property type="match status" value="1"/>
</dbReference>
<dbReference type="AlphaFoldDB" id="A4G654"/>
<dbReference type="Proteomes" id="UP000006697">
    <property type="component" value="Chromosome"/>
</dbReference>
<protein>
    <recommendedName>
        <fullName evidence="3">DNA repair protein</fullName>
    </recommendedName>
</protein>
<dbReference type="InterPro" id="IPR014519">
    <property type="entry name" value="UCP024492"/>
</dbReference>
<keyword evidence="2" id="KW-1185">Reference proteome</keyword>
<dbReference type="KEGG" id="har:HEAR1836"/>
<evidence type="ECO:0000313" key="2">
    <source>
        <dbReference type="Proteomes" id="UP000006697"/>
    </source>
</evidence>
<dbReference type="PANTHER" id="PTHR39337:SF1">
    <property type="entry name" value="BLR5642 PROTEIN"/>
    <property type="match status" value="1"/>
</dbReference>
<dbReference type="OrthoDB" id="9789109at2"/>
<accession>A4G654</accession>
<evidence type="ECO:0008006" key="3">
    <source>
        <dbReference type="Google" id="ProtNLM"/>
    </source>
</evidence>
<proteinExistence type="predicted"/>
<organism evidence="1 2">
    <name type="scientific">Herminiimonas arsenicoxydans</name>
    <dbReference type="NCBI Taxonomy" id="204773"/>
    <lineage>
        <taxon>Bacteria</taxon>
        <taxon>Pseudomonadati</taxon>
        <taxon>Pseudomonadota</taxon>
        <taxon>Betaproteobacteria</taxon>
        <taxon>Burkholderiales</taxon>
        <taxon>Oxalobacteraceae</taxon>
        <taxon>Herminiimonas</taxon>
    </lineage>
</organism>
<reference evidence="1 2" key="1">
    <citation type="journal article" date="2007" name="PLoS Genet.">
        <title>A tale of two oxidation states: bacterial colonization of arsenic-rich environments.</title>
        <authorList>
            <person name="Muller D."/>
            <person name="Medigue C."/>
            <person name="Koechler S."/>
            <person name="Barbe V."/>
            <person name="Barakat M."/>
            <person name="Talla E."/>
            <person name="Bonnefoy V."/>
            <person name="Krin E."/>
            <person name="Arsene-Ploetze F."/>
            <person name="Carapito C."/>
            <person name="Chandler M."/>
            <person name="Cournoyer B."/>
            <person name="Cruveiller S."/>
            <person name="Dossat C."/>
            <person name="Duval S."/>
            <person name="Heymann M."/>
            <person name="Leize E."/>
            <person name="Lieutaud A."/>
            <person name="Lievremont D."/>
            <person name="Makita Y."/>
            <person name="Mangenot S."/>
            <person name="Nitschke W."/>
            <person name="Ortet P."/>
            <person name="Perdrial N."/>
            <person name="Schoepp B."/>
            <person name="Siguier N."/>
            <person name="Simeonova D.D."/>
            <person name="Rouy Z."/>
            <person name="Segurens B."/>
            <person name="Turlin E."/>
            <person name="Vallenet D."/>
            <person name="Van Dorsselaer A."/>
            <person name="Weiss S."/>
            <person name="Weissenbach J."/>
            <person name="Lett M.C."/>
            <person name="Danchin A."/>
            <person name="Bertin P.N."/>
        </authorList>
    </citation>
    <scope>NUCLEOTIDE SEQUENCE [LARGE SCALE GENOMIC DNA]</scope>
    <source>
        <strain evidence="2">ULPAs1</strain>
    </source>
</reference>
<dbReference type="eggNOG" id="COG5483">
    <property type="taxonomic scope" value="Bacteria"/>
</dbReference>
<dbReference type="EMBL" id="CU207211">
    <property type="protein sequence ID" value="CAL61991.1"/>
    <property type="molecule type" value="Genomic_DNA"/>
</dbReference>
<dbReference type="STRING" id="204773.HEAR1836"/>